<protein>
    <submittedName>
        <fullName evidence="1">SAM-dependent methyltransferase</fullName>
    </submittedName>
</protein>
<evidence type="ECO:0000313" key="1">
    <source>
        <dbReference type="EMBL" id="SFK14651.1"/>
    </source>
</evidence>
<dbReference type="SUPFAM" id="SSF53335">
    <property type="entry name" value="S-adenosyl-L-methionine-dependent methyltransferases"/>
    <property type="match status" value="1"/>
</dbReference>
<name>A0A662Z9R6_9GAMM</name>
<dbReference type="EMBL" id="FOSF01000030">
    <property type="protein sequence ID" value="SFK14651.1"/>
    <property type="molecule type" value="Genomic_DNA"/>
</dbReference>
<keyword evidence="2" id="KW-1185">Reference proteome</keyword>
<accession>A0A662Z9R6</accession>
<dbReference type="Proteomes" id="UP000243374">
    <property type="component" value="Unassembled WGS sequence"/>
</dbReference>
<dbReference type="InterPro" id="IPR029063">
    <property type="entry name" value="SAM-dependent_MTases_sf"/>
</dbReference>
<proteinExistence type="predicted"/>
<dbReference type="CDD" id="cd02440">
    <property type="entry name" value="AdoMet_MTases"/>
    <property type="match status" value="1"/>
</dbReference>
<reference evidence="1 2" key="1">
    <citation type="submission" date="2016-10" db="EMBL/GenBank/DDBJ databases">
        <authorList>
            <person name="Varghese N."/>
            <person name="Submissions S."/>
        </authorList>
    </citation>
    <scope>NUCLEOTIDE SEQUENCE [LARGE SCALE GENOMIC DNA]</scope>
    <source>
        <strain evidence="1 2">22B</strain>
    </source>
</reference>
<sequence>MSDFFYDFFKKLKTGTEIENYGRNIIKKAVFNHISVNKLKSVKILDLGAGPGTDLQNSKNSAESAGCENVELYAIENYLPNVNLLQNQGVSVQSINLENDNYDYESSSIDIVIMNQCLEHTKEIFHIFSEIGRILKPNGILIVGVPNLASFHNRILLLLGKQPSAIHTLGPHVRGFTKKDFTKFFTAGEFFSLNKTYGSNFYPFPVFISRFLSKIWPTGSVSLFYVIERTNKNQGKFSDYLKDHFFETPYIE</sequence>
<evidence type="ECO:0000313" key="2">
    <source>
        <dbReference type="Proteomes" id="UP000243374"/>
    </source>
</evidence>
<organism evidence="1 2">
    <name type="scientific">Succinivibrio dextrinosolvens</name>
    <dbReference type="NCBI Taxonomy" id="83771"/>
    <lineage>
        <taxon>Bacteria</taxon>
        <taxon>Pseudomonadati</taxon>
        <taxon>Pseudomonadota</taxon>
        <taxon>Gammaproteobacteria</taxon>
        <taxon>Aeromonadales</taxon>
        <taxon>Succinivibrionaceae</taxon>
        <taxon>Succinivibrio</taxon>
    </lineage>
</organism>
<dbReference type="GO" id="GO:0008168">
    <property type="term" value="F:methyltransferase activity"/>
    <property type="evidence" value="ECO:0007669"/>
    <property type="project" value="UniProtKB-KW"/>
</dbReference>
<keyword evidence="1" id="KW-0808">Transferase</keyword>
<keyword evidence="1" id="KW-0489">Methyltransferase</keyword>
<dbReference type="RefSeq" id="WP_074840852.1">
    <property type="nucleotide sequence ID" value="NZ_CP047056.1"/>
</dbReference>
<dbReference type="GO" id="GO:0032259">
    <property type="term" value="P:methylation"/>
    <property type="evidence" value="ECO:0007669"/>
    <property type="project" value="UniProtKB-KW"/>
</dbReference>
<dbReference type="OrthoDB" id="9760689at2"/>
<dbReference type="Gene3D" id="3.40.50.150">
    <property type="entry name" value="Vaccinia Virus protein VP39"/>
    <property type="match status" value="1"/>
</dbReference>
<dbReference type="Pfam" id="PF13489">
    <property type="entry name" value="Methyltransf_23"/>
    <property type="match status" value="1"/>
</dbReference>
<dbReference type="AlphaFoldDB" id="A0A662Z9R6"/>
<gene>
    <name evidence="1" type="ORF">SAMN04487865_103017</name>
</gene>